<feature type="domain" description="Protein kinase" evidence="13">
    <location>
        <begin position="10"/>
        <end position="282"/>
    </location>
</feature>
<feature type="compositionally biased region" description="Polar residues" evidence="12">
    <location>
        <begin position="693"/>
        <end position="703"/>
    </location>
</feature>
<comment type="caution">
    <text evidence="14">The sequence shown here is derived from an EMBL/GenBank/DDBJ whole genome shotgun (WGS) entry which is preliminary data.</text>
</comment>
<feature type="compositionally biased region" description="Polar residues" evidence="12">
    <location>
        <begin position="540"/>
        <end position="549"/>
    </location>
</feature>
<comment type="catalytic activity">
    <reaction evidence="9">
        <text>L-seryl-[protein] + ATP = O-phospho-L-seryl-[protein] + ADP + H(+)</text>
        <dbReference type="Rhea" id="RHEA:17989"/>
        <dbReference type="Rhea" id="RHEA-COMP:9863"/>
        <dbReference type="Rhea" id="RHEA-COMP:11604"/>
        <dbReference type="ChEBI" id="CHEBI:15378"/>
        <dbReference type="ChEBI" id="CHEBI:29999"/>
        <dbReference type="ChEBI" id="CHEBI:30616"/>
        <dbReference type="ChEBI" id="CHEBI:83421"/>
        <dbReference type="ChEBI" id="CHEBI:456216"/>
        <dbReference type="EC" id="2.7.11.1"/>
    </reaction>
</comment>
<name>A0A9P3LTC9_9FUNG</name>
<gene>
    <name evidence="14" type="ORF">EMPS_02153</name>
</gene>
<evidence type="ECO:0000256" key="1">
    <source>
        <dbReference type="ARBA" id="ARBA00010886"/>
    </source>
</evidence>
<dbReference type="InterPro" id="IPR051131">
    <property type="entry name" value="NEK_Ser/Thr_kinase_NIMA"/>
</dbReference>
<dbReference type="InterPro" id="IPR000719">
    <property type="entry name" value="Prot_kinase_dom"/>
</dbReference>
<evidence type="ECO:0000256" key="11">
    <source>
        <dbReference type="SAM" id="Coils"/>
    </source>
</evidence>
<feature type="region of interest" description="Disordered" evidence="12">
    <location>
        <begin position="754"/>
        <end position="886"/>
    </location>
</feature>
<keyword evidence="6 14" id="KW-0418">Kinase</keyword>
<dbReference type="EMBL" id="BQFW01000003">
    <property type="protein sequence ID" value="GJJ69804.1"/>
    <property type="molecule type" value="Genomic_DNA"/>
</dbReference>
<reference evidence="14" key="1">
    <citation type="submission" date="2021-11" db="EMBL/GenBank/DDBJ databases">
        <authorList>
            <person name="Herlambang A."/>
            <person name="Guo Y."/>
            <person name="Takashima Y."/>
            <person name="Nishizawa T."/>
        </authorList>
    </citation>
    <scope>NUCLEOTIDE SEQUENCE</scope>
    <source>
        <strain evidence="14">E1425</strain>
    </source>
</reference>
<dbReference type="InterPro" id="IPR017441">
    <property type="entry name" value="Protein_kinase_ATP_BS"/>
</dbReference>
<dbReference type="OrthoDB" id="10250725at2759"/>
<dbReference type="FunFam" id="3.30.200.20:FF:000097">
    <property type="entry name" value="Probable serine/threonine-protein kinase nek1"/>
    <property type="match status" value="1"/>
</dbReference>
<reference evidence="14" key="2">
    <citation type="journal article" date="2022" name="Microbiol. Resour. Announc.">
        <title>Whole-Genome Sequence of Entomortierella parvispora E1425, a Mucoromycotan Fungus Associated with Burkholderiaceae-Related Endosymbiotic Bacteria.</title>
        <authorList>
            <person name="Herlambang A."/>
            <person name="Guo Y."/>
            <person name="Takashima Y."/>
            <person name="Narisawa K."/>
            <person name="Ohta H."/>
            <person name="Nishizawa T."/>
        </authorList>
    </citation>
    <scope>NUCLEOTIDE SEQUENCE</scope>
    <source>
        <strain evidence="14">E1425</strain>
    </source>
</reference>
<feature type="compositionally biased region" description="Low complexity" evidence="12">
    <location>
        <begin position="704"/>
        <end position="715"/>
    </location>
</feature>
<evidence type="ECO:0000313" key="14">
    <source>
        <dbReference type="EMBL" id="GJJ69804.1"/>
    </source>
</evidence>
<comment type="catalytic activity">
    <reaction evidence="8">
        <text>L-threonyl-[protein] + ATP = O-phospho-L-threonyl-[protein] + ADP + H(+)</text>
        <dbReference type="Rhea" id="RHEA:46608"/>
        <dbReference type="Rhea" id="RHEA-COMP:11060"/>
        <dbReference type="Rhea" id="RHEA-COMP:11605"/>
        <dbReference type="ChEBI" id="CHEBI:15378"/>
        <dbReference type="ChEBI" id="CHEBI:30013"/>
        <dbReference type="ChEBI" id="CHEBI:30616"/>
        <dbReference type="ChEBI" id="CHEBI:61977"/>
        <dbReference type="ChEBI" id="CHEBI:456216"/>
        <dbReference type="EC" id="2.7.11.1"/>
    </reaction>
</comment>
<feature type="binding site" evidence="10">
    <location>
        <position position="39"/>
    </location>
    <ligand>
        <name>ATP</name>
        <dbReference type="ChEBI" id="CHEBI:30616"/>
    </ligand>
</feature>
<feature type="compositionally biased region" description="Low complexity" evidence="12">
    <location>
        <begin position="773"/>
        <end position="785"/>
    </location>
</feature>
<keyword evidence="7 10" id="KW-0067">ATP-binding</keyword>
<evidence type="ECO:0000256" key="12">
    <source>
        <dbReference type="SAM" id="MobiDB-lite"/>
    </source>
</evidence>
<feature type="compositionally biased region" description="Polar residues" evidence="12">
    <location>
        <begin position="836"/>
        <end position="853"/>
    </location>
</feature>
<feature type="compositionally biased region" description="Polar residues" evidence="12">
    <location>
        <begin position="557"/>
        <end position="577"/>
    </location>
</feature>
<dbReference type="GO" id="GO:0004674">
    <property type="term" value="F:protein serine/threonine kinase activity"/>
    <property type="evidence" value="ECO:0007669"/>
    <property type="project" value="UniProtKB-KW"/>
</dbReference>
<feature type="compositionally biased region" description="Low complexity" evidence="12">
    <location>
        <begin position="667"/>
        <end position="692"/>
    </location>
</feature>
<keyword evidence="3" id="KW-0723">Serine/threonine-protein kinase</keyword>
<evidence type="ECO:0000256" key="10">
    <source>
        <dbReference type="PROSITE-ProRule" id="PRU10141"/>
    </source>
</evidence>
<sequence length="908" mass="99735">MLQDVQMEDYEALESIGSGSFGMIRKVRRKADGQILARKEIDFRKMTSKEKEQLVSEVNILKDLKHPNIVEFLERVIDREHSFIYIIMEYCEGGDLATVIKRHRERSVPIPEDFVWRVMAQLVSALDECHCGLVLDEETQKMIPRHILHRDLKPDNVFLDAKKNVKLGDFGLSRSLTDPKLNFAKTYVGTPYYMSPELLSESLYDSKSDIWSLGCVVYEMCALLPPFLADTQSELTAKIKYGMVSRIPNRYSEELNQVVKAMLQVDPRRRPTTTELLTVPKLQLFAKQQELDRRTEEVAALRKRLGEQEGRLMSKETMLRDTEAALRAAEQTLREKETDLNSREEVILKTEAAFNQREEFIRVREASFIDWERKLNQERIQLEERRRELIRDLERAPVNAIDTSKSQSDADMMIDSKDQSSNGTSVNINMESQKSAPRPYWTAPSAKPNIFSTISKTAGAHSFSTNTSSRTSLQDQRLSLRGWDVPTASDQSGTRTLPRRKTGLNVGRSSLQSFSALRSRNPSGPTENGASPFGAAELGDTSSSTTQSAMPRRPAQMSESVGGSTRAPSSQAFNFQGFNGKDSRLSSRLSQMSSSTAGPLDLSGTTGSASAPSTTSAADIRKLRGKSRSASTLVASLSLSNSNSTPTSTPASHSQTPTISASNSHESSNGTTATSNSTQKMFSTSTSASSTAPGSNTQMTDDQSSSSYRLSSNPSRLSSVLIGESRLYQSSAAVSNVSATKSNQGFQFSNTAGPLFSSNSNQSYLSRRLNNGSTTTTTTTTPTSSAPIRFQPQNHPRPRTAQSTSAVESYPGSNEPNSQGGGGAGGTESAFGGSAPKSSSSTEAHHFSTTPKKPQSRFGHDRSARAGSPSDIFNRGEDVAMDWDDIPSPFIKKGFMRNPPPYTEKKHS</sequence>
<accession>A0A9P3LTC9</accession>
<comment type="similarity">
    <text evidence="1">Belongs to the protein kinase superfamily. NEK Ser/Thr protein kinase family. NIMA subfamily.</text>
</comment>
<feature type="region of interest" description="Disordered" evidence="12">
    <location>
        <begin position="639"/>
        <end position="715"/>
    </location>
</feature>
<dbReference type="CDD" id="cd08217">
    <property type="entry name" value="STKc_Nek2"/>
    <property type="match status" value="1"/>
</dbReference>
<dbReference type="SMART" id="SM00220">
    <property type="entry name" value="S_TKc"/>
    <property type="match status" value="1"/>
</dbReference>
<evidence type="ECO:0000256" key="7">
    <source>
        <dbReference type="ARBA" id="ARBA00022840"/>
    </source>
</evidence>
<evidence type="ECO:0000259" key="13">
    <source>
        <dbReference type="PROSITE" id="PS50011"/>
    </source>
</evidence>
<keyword evidence="11" id="KW-0175">Coiled coil</keyword>
<dbReference type="PANTHER" id="PTHR44899:SF10">
    <property type="entry name" value="NIMA-RELATED KINASE 2"/>
    <property type="match status" value="1"/>
</dbReference>
<feature type="compositionally biased region" description="Low complexity" evidence="12">
    <location>
        <begin position="586"/>
        <end position="595"/>
    </location>
</feature>
<dbReference type="PROSITE" id="PS50011">
    <property type="entry name" value="PROTEIN_KINASE_DOM"/>
    <property type="match status" value="1"/>
</dbReference>
<dbReference type="SUPFAM" id="SSF56112">
    <property type="entry name" value="Protein kinase-like (PK-like)"/>
    <property type="match status" value="1"/>
</dbReference>
<protein>
    <recommendedName>
        <fullName evidence="2">non-specific serine/threonine protein kinase</fullName>
        <ecNumber evidence="2">2.7.11.1</ecNumber>
    </recommendedName>
</protein>
<evidence type="ECO:0000256" key="9">
    <source>
        <dbReference type="ARBA" id="ARBA00048679"/>
    </source>
</evidence>
<evidence type="ECO:0000256" key="8">
    <source>
        <dbReference type="ARBA" id="ARBA00047899"/>
    </source>
</evidence>
<keyword evidence="15" id="KW-1185">Reference proteome</keyword>
<keyword evidence="5 10" id="KW-0547">Nucleotide-binding</keyword>
<feature type="compositionally biased region" description="Low complexity" evidence="12">
    <location>
        <begin position="639"/>
        <end position="658"/>
    </location>
</feature>
<dbReference type="Gene3D" id="1.10.510.10">
    <property type="entry name" value="Transferase(Phosphotransferase) domain 1"/>
    <property type="match status" value="1"/>
</dbReference>
<dbReference type="Proteomes" id="UP000827284">
    <property type="component" value="Unassembled WGS sequence"/>
</dbReference>
<feature type="compositionally biased region" description="Low complexity" evidence="12">
    <location>
        <begin position="603"/>
        <end position="618"/>
    </location>
</feature>
<dbReference type="EC" id="2.7.11.1" evidence="2"/>
<feature type="compositionally biased region" description="Polar residues" evidence="12">
    <location>
        <begin position="507"/>
        <end position="529"/>
    </location>
</feature>
<dbReference type="Pfam" id="PF00069">
    <property type="entry name" value="Pkinase"/>
    <property type="match status" value="1"/>
</dbReference>
<evidence type="ECO:0000256" key="6">
    <source>
        <dbReference type="ARBA" id="ARBA00022777"/>
    </source>
</evidence>
<dbReference type="PROSITE" id="PS00108">
    <property type="entry name" value="PROTEIN_KINASE_ST"/>
    <property type="match status" value="1"/>
</dbReference>
<feature type="region of interest" description="Disordered" evidence="12">
    <location>
        <begin position="417"/>
        <end position="443"/>
    </location>
</feature>
<dbReference type="GO" id="GO:0005524">
    <property type="term" value="F:ATP binding"/>
    <property type="evidence" value="ECO:0007669"/>
    <property type="project" value="UniProtKB-UniRule"/>
</dbReference>
<evidence type="ECO:0000313" key="15">
    <source>
        <dbReference type="Proteomes" id="UP000827284"/>
    </source>
</evidence>
<evidence type="ECO:0000256" key="3">
    <source>
        <dbReference type="ARBA" id="ARBA00022527"/>
    </source>
</evidence>
<evidence type="ECO:0000256" key="4">
    <source>
        <dbReference type="ARBA" id="ARBA00022679"/>
    </source>
</evidence>
<organism evidence="14 15">
    <name type="scientific">Entomortierella parvispora</name>
    <dbReference type="NCBI Taxonomy" id="205924"/>
    <lineage>
        <taxon>Eukaryota</taxon>
        <taxon>Fungi</taxon>
        <taxon>Fungi incertae sedis</taxon>
        <taxon>Mucoromycota</taxon>
        <taxon>Mortierellomycotina</taxon>
        <taxon>Mortierellomycetes</taxon>
        <taxon>Mortierellales</taxon>
        <taxon>Mortierellaceae</taxon>
        <taxon>Entomortierella</taxon>
    </lineage>
</organism>
<dbReference type="PROSITE" id="PS00107">
    <property type="entry name" value="PROTEIN_KINASE_ATP"/>
    <property type="match status" value="1"/>
</dbReference>
<feature type="compositionally biased region" description="Polar residues" evidence="12">
    <location>
        <begin position="460"/>
        <end position="477"/>
    </location>
</feature>
<dbReference type="InterPro" id="IPR008271">
    <property type="entry name" value="Ser/Thr_kinase_AS"/>
</dbReference>
<dbReference type="PANTHER" id="PTHR44899">
    <property type="entry name" value="CAMK FAMILY PROTEIN KINASE"/>
    <property type="match status" value="1"/>
</dbReference>
<proteinExistence type="inferred from homology"/>
<dbReference type="AlphaFoldDB" id="A0A9P3LTC9"/>
<evidence type="ECO:0000256" key="5">
    <source>
        <dbReference type="ARBA" id="ARBA00022741"/>
    </source>
</evidence>
<evidence type="ECO:0000256" key="2">
    <source>
        <dbReference type="ARBA" id="ARBA00012513"/>
    </source>
</evidence>
<feature type="region of interest" description="Disordered" evidence="12">
    <location>
        <begin position="460"/>
        <end position="627"/>
    </location>
</feature>
<feature type="compositionally biased region" description="Polar residues" evidence="12">
    <location>
        <begin position="754"/>
        <end position="772"/>
    </location>
</feature>
<dbReference type="InterPro" id="IPR011009">
    <property type="entry name" value="Kinase-like_dom_sf"/>
</dbReference>
<feature type="compositionally biased region" description="Polar residues" evidence="12">
    <location>
        <begin position="800"/>
        <end position="817"/>
    </location>
</feature>
<feature type="compositionally biased region" description="Polar residues" evidence="12">
    <location>
        <begin position="419"/>
        <end position="435"/>
    </location>
</feature>
<keyword evidence="4" id="KW-0808">Transferase</keyword>
<dbReference type="Gene3D" id="3.30.200.20">
    <property type="entry name" value="Phosphorylase Kinase, domain 1"/>
    <property type="match status" value="1"/>
</dbReference>
<feature type="coiled-coil region" evidence="11">
    <location>
        <begin position="291"/>
        <end position="346"/>
    </location>
</feature>